<dbReference type="EMBL" id="LBVL01000007">
    <property type="protein sequence ID" value="KKQ85370.1"/>
    <property type="molecule type" value="Genomic_DNA"/>
</dbReference>
<evidence type="ECO:0000259" key="1">
    <source>
        <dbReference type="Pfam" id="PF08308"/>
    </source>
</evidence>
<dbReference type="InterPro" id="IPR013229">
    <property type="entry name" value="PEGA"/>
</dbReference>
<organism evidence="2 3">
    <name type="scientific">Candidatus Woesebacteria bacterium GW2011_GWB1_38_8</name>
    <dbReference type="NCBI Taxonomy" id="1618570"/>
    <lineage>
        <taxon>Bacteria</taxon>
        <taxon>Candidatus Woeseibacteriota</taxon>
    </lineage>
</organism>
<dbReference type="AlphaFoldDB" id="A0A0G0LBY5"/>
<dbReference type="Gene3D" id="2.120.10.30">
    <property type="entry name" value="TolB, C-terminal domain"/>
    <property type="match status" value="1"/>
</dbReference>
<evidence type="ECO:0000313" key="2">
    <source>
        <dbReference type="EMBL" id="KKQ85370.1"/>
    </source>
</evidence>
<sequence>MLKLRLLIFISSVATVLGLTTAIFMYAQGYRVNPETLEVSPNGLLVIKSYPDSSQVYINGELKTATNATIPLPSGTYDVSVQKEGYHSWSKRLTIEKEVVTESTAHLFKIAPSLSAITFSGVAGPLPSIDNSKLVYAVPTTTTNNNNSGLWILESVNLPLGFSRDPKRITDADTLNAQWLWSPDSREIMLTTPKGVFLLDTGAFTPQSKLVNVTTRKIQILARWQEEKEKRLNAQMKKIPSEVQDILKRKASQVVFSPDEDMVLYSASASASIANNLIPQLPGSSSQKEDREVKNGNTYVYDIIEDRNFLISESPVHLHSWSDYSLNPKAVAKSALSWYFSTRHVILAEEGKITIMDYDGTNSQVIYSGVYVAPYAFPTSSLDRLLILTSLGANSLETNLYSLNIK</sequence>
<evidence type="ECO:0000313" key="3">
    <source>
        <dbReference type="Proteomes" id="UP000034081"/>
    </source>
</evidence>
<comment type="caution">
    <text evidence="2">The sequence shown here is derived from an EMBL/GenBank/DDBJ whole genome shotgun (WGS) entry which is preliminary data.</text>
</comment>
<proteinExistence type="predicted"/>
<dbReference type="SUPFAM" id="SSF82171">
    <property type="entry name" value="DPP6 N-terminal domain-like"/>
    <property type="match status" value="1"/>
</dbReference>
<dbReference type="Pfam" id="PF08308">
    <property type="entry name" value="PEGA"/>
    <property type="match status" value="1"/>
</dbReference>
<accession>A0A0G0LBY5</accession>
<reference evidence="2 3" key="1">
    <citation type="journal article" date="2015" name="Nature">
        <title>rRNA introns, odd ribosomes, and small enigmatic genomes across a large radiation of phyla.</title>
        <authorList>
            <person name="Brown C.T."/>
            <person name="Hug L.A."/>
            <person name="Thomas B.C."/>
            <person name="Sharon I."/>
            <person name="Castelle C.J."/>
            <person name="Singh A."/>
            <person name="Wilkins M.J."/>
            <person name="Williams K.H."/>
            <person name="Banfield J.F."/>
        </authorList>
    </citation>
    <scope>NUCLEOTIDE SEQUENCE [LARGE SCALE GENOMIC DNA]</scope>
</reference>
<dbReference type="STRING" id="1618570.UT08_C0007G0043"/>
<gene>
    <name evidence="2" type="ORF">UT08_C0007G0043</name>
</gene>
<dbReference type="Proteomes" id="UP000034081">
    <property type="component" value="Unassembled WGS sequence"/>
</dbReference>
<dbReference type="InterPro" id="IPR011042">
    <property type="entry name" value="6-blade_b-propeller_TolB-like"/>
</dbReference>
<protein>
    <recommendedName>
        <fullName evidence="1">PEGA domain-containing protein</fullName>
    </recommendedName>
</protein>
<feature type="domain" description="PEGA" evidence="1">
    <location>
        <begin position="43"/>
        <end position="107"/>
    </location>
</feature>
<name>A0A0G0LBY5_9BACT</name>